<keyword evidence="4" id="KW-0812">Transmembrane</keyword>
<accession>A0AAP3UYF9</accession>
<dbReference type="InterPro" id="IPR011049">
    <property type="entry name" value="Serralysin-like_metalloprot_C"/>
</dbReference>
<dbReference type="InterPro" id="IPR050557">
    <property type="entry name" value="RTX_toxin/Mannuronan_C5-epim"/>
</dbReference>
<evidence type="ECO:0000256" key="3">
    <source>
        <dbReference type="SAM" id="MobiDB-lite"/>
    </source>
</evidence>
<keyword evidence="4" id="KW-1133">Transmembrane helix</keyword>
<gene>
    <name evidence="5" type="ORF">PZ740_04710</name>
</gene>
<dbReference type="SUPFAM" id="SSF51120">
    <property type="entry name" value="beta-Roll"/>
    <property type="match status" value="3"/>
</dbReference>
<dbReference type="PROSITE" id="PS00330">
    <property type="entry name" value="HEMOLYSIN_CALCIUM"/>
    <property type="match status" value="8"/>
</dbReference>
<dbReference type="PANTHER" id="PTHR38340:SF1">
    <property type="entry name" value="S-LAYER PROTEIN"/>
    <property type="match status" value="1"/>
</dbReference>
<dbReference type="GO" id="GO:0005509">
    <property type="term" value="F:calcium ion binding"/>
    <property type="evidence" value="ECO:0007669"/>
    <property type="project" value="InterPro"/>
</dbReference>
<dbReference type="Pfam" id="PF00353">
    <property type="entry name" value="HemolysinCabind"/>
    <property type="match status" value="4"/>
</dbReference>
<comment type="subcellular location">
    <subcellularLocation>
        <location evidence="1">Secreted</location>
    </subcellularLocation>
</comment>
<keyword evidence="6" id="KW-1185">Reference proteome</keyword>
<reference evidence="5 6" key="1">
    <citation type="submission" date="2023-03" db="EMBL/GenBank/DDBJ databases">
        <title>YIM 152171 draft genome.</title>
        <authorList>
            <person name="Yang Z."/>
        </authorList>
    </citation>
    <scope>NUCLEOTIDE SEQUENCE [LARGE SCALE GENOMIC DNA]</scope>
    <source>
        <strain evidence="5 6">YIM 152171</strain>
    </source>
</reference>
<evidence type="ECO:0000313" key="5">
    <source>
        <dbReference type="EMBL" id="MDF1585685.1"/>
    </source>
</evidence>
<evidence type="ECO:0000256" key="4">
    <source>
        <dbReference type="SAM" id="Phobius"/>
    </source>
</evidence>
<evidence type="ECO:0000313" key="6">
    <source>
        <dbReference type="Proteomes" id="UP001301140"/>
    </source>
</evidence>
<feature type="compositionally biased region" description="Acidic residues" evidence="3">
    <location>
        <begin position="246"/>
        <end position="259"/>
    </location>
</feature>
<feature type="transmembrane region" description="Helical" evidence="4">
    <location>
        <begin position="20"/>
        <end position="40"/>
    </location>
</feature>
<feature type="region of interest" description="Disordered" evidence="3">
    <location>
        <begin position="228"/>
        <end position="293"/>
    </location>
</feature>
<dbReference type="RefSeq" id="WP_327788102.1">
    <property type="nucleotide sequence ID" value="NZ_JARGEQ010000040.1"/>
</dbReference>
<dbReference type="EMBL" id="JARGEQ010000040">
    <property type="protein sequence ID" value="MDF1585685.1"/>
    <property type="molecule type" value="Genomic_DNA"/>
</dbReference>
<evidence type="ECO:0000256" key="2">
    <source>
        <dbReference type="ARBA" id="ARBA00022525"/>
    </source>
</evidence>
<sequence>MHALTIGPAGPPRRRARRRLADGLAVTTPLAATFMGFLVMRQGAFAGELPAEANRDPALADDAAGEAGWLPGTGGIARTGGSGGLPASGAPGSLLDAGGLIEPRALAAPGGAARFADSGFASRHPVPAPAAEILPEGSRPAAAAAPEITMTQVTLPPMPLPEEPEVEDPDEDLGPIGEHVEGDTGNDTLIGTEAEDTLIGGAGDDRLEGRGGRDTLYGGAGDDVLLGGAGDDMLDGGEGDDRLEGEAGDDVLEGGDGDDVLLGGAGSDRLSGGPGNDFLDGGPGADDLSGGAGDDTLVIDDVGDIARDEGGGNDTLVVAEPWSGSLAKAFPSLAPAGTATFLIGDSVTAKTLPPGFESFRQQVHGGIENVRLEGIAAHDVIGDGRANIIEGNAGDNRLHGGAGDDRLLGGDGDDMLWGGDGDDWLDGGAGHDILYGGAGDDTFVLGLAESSTVFDHEGRNTLRLEGAQEDLLSAFLDGGDLRLLHDGVEVALLKDYAGHEDAFAGIDLGHGLRDLAGLIRAGETDLLADFMPQPGELPEARQAAAAEAPAAVPPELDMLALASADLWAAADVLPHGGAGEAGDGWARAAREERTAAGA</sequence>
<dbReference type="InterPro" id="IPR001343">
    <property type="entry name" value="Hemolysn_Ca-bd"/>
</dbReference>
<proteinExistence type="predicted"/>
<evidence type="ECO:0000256" key="1">
    <source>
        <dbReference type="ARBA" id="ARBA00004613"/>
    </source>
</evidence>
<protein>
    <submittedName>
        <fullName evidence="5">Calcium-binding protein</fullName>
    </submittedName>
</protein>
<dbReference type="InterPro" id="IPR018511">
    <property type="entry name" value="Hemolysin-typ_Ca-bd_CS"/>
</dbReference>
<dbReference type="Gene3D" id="2.150.10.10">
    <property type="entry name" value="Serralysin-like metalloprotease, C-terminal"/>
    <property type="match status" value="3"/>
</dbReference>
<comment type="caution">
    <text evidence="5">The sequence shown here is derived from an EMBL/GenBank/DDBJ whole genome shotgun (WGS) entry which is preliminary data.</text>
</comment>
<keyword evidence="2" id="KW-0964">Secreted</keyword>
<dbReference type="PANTHER" id="PTHR38340">
    <property type="entry name" value="S-LAYER PROTEIN"/>
    <property type="match status" value="1"/>
</dbReference>
<dbReference type="PRINTS" id="PR00313">
    <property type="entry name" value="CABNDNGRPT"/>
</dbReference>
<dbReference type="AlphaFoldDB" id="A0AAP3UYF9"/>
<name>A0AAP3UYF9_9PROT</name>
<dbReference type="GO" id="GO:0005576">
    <property type="term" value="C:extracellular region"/>
    <property type="evidence" value="ECO:0007669"/>
    <property type="project" value="UniProtKB-SubCell"/>
</dbReference>
<keyword evidence="4" id="KW-0472">Membrane</keyword>
<dbReference type="Proteomes" id="UP001301140">
    <property type="component" value="Unassembled WGS sequence"/>
</dbReference>
<organism evidence="5 6">
    <name type="scientific">Marinimicrococcus flavescens</name>
    <dbReference type="NCBI Taxonomy" id="3031815"/>
    <lineage>
        <taxon>Bacteria</taxon>
        <taxon>Pseudomonadati</taxon>
        <taxon>Pseudomonadota</taxon>
        <taxon>Alphaproteobacteria</taxon>
        <taxon>Geminicoccales</taxon>
        <taxon>Geminicoccaceae</taxon>
        <taxon>Marinimicrococcus</taxon>
    </lineage>
</organism>